<gene>
    <name evidence="1" type="ORF">CSW47_10500</name>
</gene>
<dbReference type="RefSeq" id="WP_172959946.1">
    <property type="nucleotide sequence ID" value="NZ_PELP01000333.1"/>
</dbReference>
<sequence length="103" mass="11614">MWLEMVRWGQRGNSLEVRGVELAVLPEGFFVSRVLEGEEEETLRHLVLLTGGVLTDRELVALGKVGMAWGRKAAEEVARSLGVLRKYGVKWELERRVPQGVLN</sequence>
<name>A0A430R5A6_THESC</name>
<reference evidence="1 2" key="1">
    <citation type="journal article" date="2019" name="Extremophiles">
        <title>Biogeography of thermophiles and predominance of Thermus scotoductus in domestic water heaters.</title>
        <authorList>
            <person name="Wilpiszeski R.L."/>
            <person name="Zhang Z."/>
            <person name="House C.H."/>
        </authorList>
    </citation>
    <scope>NUCLEOTIDE SEQUENCE [LARGE SCALE GENOMIC DNA]</scope>
    <source>
        <strain evidence="1 2">34_S34</strain>
    </source>
</reference>
<protein>
    <submittedName>
        <fullName evidence="1">Uncharacterized protein</fullName>
    </submittedName>
</protein>
<evidence type="ECO:0000313" key="1">
    <source>
        <dbReference type="EMBL" id="RTH02517.1"/>
    </source>
</evidence>
<organism evidence="1 2">
    <name type="scientific">Thermus scotoductus</name>
    <dbReference type="NCBI Taxonomy" id="37636"/>
    <lineage>
        <taxon>Bacteria</taxon>
        <taxon>Thermotogati</taxon>
        <taxon>Deinococcota</taxon>
        <taxon>Deinococci</taxon>
        <taxon>Thermales</taxon>
        <taxon>Thermaceae</taxon>
        <taxon>Thermus</taxon>
    </lineage>
</organism>
<evidence type="ECO:0000313" key="2">
    <source>
        <dbReference type="Proteomes" id="UP000286734"/>
    </source>
</evidence>
<dbReference type="EMBL" id="PELP01000333">
    <property type="protein sequence ID" value="RTH02517.1"/>
    <property type="molecule type" value="Genomic_DNA"/>
</dbReference>
<accession>A0A430R5A6</accession>
<comment type="caution">
    <text evidence="1">The sequence shown here is derived from an EMBL/GenBank/DDBJ whole genome shotgun (WGS) entry which is preliminary data.</text>
</comment>
<dbReference type="AlphaFoldDB" id="A0A430R5A6"/>
<proteinExistence type="predicted"/>
<dbReference type="Proteomes" id="UP000286734">
    <property type="component" value="Unassembled WGS sequence"/>
</dbReference>